<sequence length="480" mass="53475">MRLRYFLLCILMLGATMSQSQNKQLLYDFNEVPQALLLNPGMTTNFKWYTGVPVLSGVSFQAGNSGFVSNDLFANDGIDFNTKFRDKIINGMDYKDELSGTYQIELINVGYRSKKNDRVFYSFGAYNEGDAIGYYFQDYALLAYVGNTNELNKKYDLSHLKTRGEILNVYHFGINKQVSNQLSVGFRGKVYSSFLNFNSTNNKGYFVTTEGDRNLLNATLDADIEIRTSGVFELKDAIDDQSNGSSVPGILTKRALFGGNLGLGLDLGFTYNLDDRTVLTASVLDVGFIYHSKDVRTYSLKGSASTEGLEVILPEDIINGTGQWRTFVDDLKALVPYEVESKNFVTFRSTKLYASLRRDFGKQIGSLKDCYCTSSVGGNSNGSIFKNSYGAQLYAINRPRGPQVALTAFYQHRLGNFMSLKSTYTIDKYSFANLGLGASIQAGPVNMYLMTDNLIGYTNLANSKYASFQFGINIISWGKN</sequence>
<organism evidence="3 4">
    <name type="scientific">Cellulophaga tyrosinoxydans</name>
    <dbReference type="NCBI Taxonomy" id="504486"/>
    <lineage>
        <taxon>Bacteria</taxon>
        <taxon>Pseudomonadati</taxon>
        <taxon>Bacteroidota</taxon>
        <taxon>Flavobacteriia</taxon>
        <taxon>Flavobacteriales</taxon>
        <taxon>Flavobacteriaceae</taxon>
        <taxon>Cellulophaga</taxon>
    </lineage>
</organism>
<dbReference type="AlphaFoldDB" id="A0A1W2AV67"/>
<feature type="signal peptide" evidence="1">
    <location>
        <begin position="1"/>
        <end position="20"/>
    </location>
</feature>
<keyword evidence="1" id="KW-0732">Signal</keyword>
<dbReference type="RefSeq" id="WP_084061567.1">
    <property type="nucleotide sequence ID" value="NZ_FWXO01000003.1"/>
</dbReference>
<evidence type="ECO:0000259" key="2">
    <source>
        <dbReference type="Pfam" id="PF18990"/>
    </source>
</evidence>
<dbReference type="STRING" id="504486.SAMN05660703_2240"/>
<feature type="domain" description="DUF5723" evidence="2">
    <location>
        <begin position="40"/>
        <end position="452"/>
    </location>
</feature>
<dbReference type="Proteomes" id="UP000192360">
    <property type="component" value="Unassembled WGS sequence"/>
</dbReference>
<keyword evidence="4" id="KW-1185">Reference proteome</keyword>
<name>A0A1W2AV67_9FLAO</name>
<dbReference type="EMBL" id="FWXO01000003">
    <property type="protein sequence ID" value="SMC64392.1"/>
    <property type="molecule type" value="Genomic_DNA"/>
</dbReference>
<reference evidence="4" key="1">
    <citation type="submission" date="2017-04" db="EMBL/GenBank/DDBJ databases">
        <authorList>
            <person name="Varghese N."/>
            <person name="Submissions S."/>
        </authorList>
    </citation>
    <scope>NUCLEOTIDE SEQUENCE [LARGE SCALE GENOMIC DNA]</scope>
    <source>
        <strain evidence="4">DSM 21164</strain>
    </source>
</reference>
<accession>A0A1W2AV67</accession>
<protein>
    <recommendedName>
        <fullName evidence="2">DUF5723 domain-containing protein</fullName>
    </recommendedName>
</protein>
<proteinExistence type="predicted"/>
<evidence type="ECO:0000313" key="3">
    <source>
        <dbReference type="EMBL" id="SMC64392.1"/>
    </source>
</evidence>
<dbReference type="OrthoDB" id="975426at2"/>
<evidence type="ECO:0000313" key="4">
    <source>
        <dbReference type="Proteomes" id="UP000192360"/>
    </source>
</evidence>
<dbReference type="Pfam" id="PF18990">
    <property type="entry name" value="DUF5723"/>
    <property type="match status" value="1"/>
</dbReference>
<feature type="chain" id="PRO_5011963917" description="DUF5723 domain-containing protein" evidence="1">
    <location>
        <begin position="21"/>
        <end position="480"/>
    </location>
</feature>
<evidence type="ECO:0000256" key="1">
    <source>
        <dbReference type="SAM" id="SignalP"/>
    </source>
</evidence>
<gene>
    <name evidence="3" type="ORF">SAMN05660703_2240</name>
</gene>
<dbReference type="InterPro" id="IPR043781">
    <property type="entry name" value="DUF5723"/>
</dbReference>